<dbReference type="RefSeq" id="WP_186982532.1">
    <property type="nucleotide sequence ID" value="NZ_JACOQH010000008.1"/>
</dbReference>
<proteinExistence type="predicted"/>
<dbReference type="InterPro" id="IPR050706">
    <property type="entry name" value="Cyclic-di-GMP_PDE-like"/>
</dbReference>
<comment type="caution">
    <text evidence="3">The sequence shown here is derived from an EMBL/GenBank/DDBJ whole genome shotgun (WGS) entry which is preliminary data.</text>
</comment>
<keyword evidence="1" id="KW-0812">Transmembrane</keyword>
<evidence type="ECO:0000313" key="4">
    <source>
        <dbReference type="Proteomes" id="UP000621540"/>
    </source>
</evidence>
<evidence type="ECO:0000256" key="1">
    <source>
        <dbReference type="SAM" id="Phobius"/>
    </source>
</evidence>
<feature type="transmembrane region" description="Helical" evidence="1">
    <location>
        <begin position="138"/>
        <end position="156"/>
    </location>
</feature>
<protein>
    <submittedName>
        <fullName evidence="3">EAL domain-containing protein</fullName>
    </submittedName>
</protein>
<dbReference type="InterPro" id="IPR035919">
    <property type="entry name" value="EAL_sf"/>
</dbReference>
<dbReference type="Proteomes" id="UP000621540">
    <property type="component" value="Unassembled WGS sequence"/>
</dbReference>
<feature type="transmembrane region" description="Helical" evidence="1">
    <location>
        <begin position="33"/>
        <end position="57"/>
    </location>
</feature>
<reference evidence="3 4" key="1">
    <citation type="submission" date="2020-08" db="EMBL/GenBank/DDBJ databases">
        <title>Genome public.</title>
        <authorList>
            <person name="Liu C."/>
            <person name="Sun Q."/>
        </authorList>
    </citation>
    <scope>NUCLEOTIDE SEQUENCE [LARGE SCALE GENOMIC DNA]</scope>
    <source>
        <strain evidence="3 4">BX0805</strain>
    </source>
</reference>
<organism evidence="3 4">
    <name type="scientific">Roseburia yibonii</name>
    <dbReference type="NCBI Taxonomy" id="2763063"/>
    <lineage>
        <taxon>Bacteria</taxon>
        <taxon>Bacillati</taxon>
        <taxon>Bacillota</taxon>
        <taxon>Clostridia</taxon>
        <taxon>Lachnospirales</taxon>
        <taxon>Lachnospiraceae</taxon>
        <taxon>Roseburia</taxon>
    </lineage>
</organism>
<dbReference type="CDD" id="cd01948">
    <property type="entry name" value="EAL"/>
    <property type="match status" value="1"/>
</dbReference>
<dbReference type="SUPFAM" id="SSF141868">
    <property type="entry name" value="EAL domain-like"/>
    <property type="match status" value="1"/>
</dbReference>
<name>A0ABR7ICC8_9FIRM</name>
<dbReference type="SMART" id="SM00052">
    <property type="entry name" value="EAL"/>
    <property type="match status" value="1"/>
</dbReference>
<evidence type="ECO:0000259" key="2">
    <source>
        <dbReference type="PROSITE" id="PS50883"/>
    </source>
</evidence>
<feature type="transmembrane region" description="Helical" evidence="1">
    <location>
        <begin position="6"/>
        <end position="21"/>
    </location>
</feature>
<dbReference type="PANTHER" id="PTHR33121">
    <property type="entry name" value="CYCLIC DI-GMP PHOSPHODIESTERASE PDEF"/>
    <property type="match status" value="1"/>
</dbReference>
<dbReference type="InterPro" id="IPR001633">
    <property type="entry name" value="EAL_dom"/>
</dbReference>
<keyword evidence="1" id="KW-1133">Transmembrane helix</keyword>
<keyword evidence="1" id="KW-0472">Membrane</keyword>
<gene>
    <name evidence="3" type="ORF">H8Z76_11220</name>
</gene>
<sequence>MNIQMQVAGLFIMLILLYFSLRQQMVGLYSETMFLRVLSVTILCVCLDIASVVAIVYEDRIPRLVLESICKSYVVSLVWVGFFGLVYTCLDIYAKDRYKKILYGYAAVVLGASVLIYLLPIHYYYDGEAVYTYGPSDIATYFFAVLFVLITLYQVIRHGDQMNPKRRSAVRTWMIVWIIAAATQFFNSRLLLVGYATALGMMILFFELENPEANLDRETGAFNSHALLEYMRQEYEKDHTFAVLLISLGQYQSSGLAIRQVEFVLRWIVKYLQSISGIKVFKNVERELVVVCPDEETLEHALEKIKERFEGAWNIEEDGKGGTVTLEPVYLIMPDSTVARGAEEVFHLFKYFKVENDKMGKDNTIRIDREMVREKRDREDMQERILAALTEDRIEVFYQPIYSTKKKCFVSAEALVRIRCADGSILPPGKFIPVAEQTGLISQLGETVFEKTCRFIKEQNPRQYGIEYIEVNLSVRQCETRDLAKTYIQIIQKYGVDPAMINLEITETASILARKILVENMQILIRQGVSFSLDDFGNGQSNLNYIVDMPVSIVKFDRDMSQAYFENKKAKFVMEAAMQMIHDMKLKIVSEGIETREQMETITELGIDYIQGYYFSKPIPEKEFLKFIRERNAF</sequence>
<dbReference type="Pfam" id="PF00563">
    <property type="entry name" value="EAL"/>
    <property type="match status" value="1"/>
</dbReference>
<accession>A0ABR7ICC8</accession>
<dbReference type="PANTHER" id="PTHR33121:SF70">
    <property type="entry name" value="SIGNALING PROTEIN YKOW"/>
    <property type="match status" value="1"/>
</dbReference>
<feature type="transmembrane region" description="Helical" evidence="1">
    <location>
        <begin position="72"/>
        <end position="90"/>
    </location>
</feature>
<dbReference type="Gene3D" id="3.20.20.450">
    <property type="entry name" value="EAL domain"/>
    <property type="match status" value="1"/>
</dbReference>
<dbReference type="EMBL" id="JACOQH010000008">
    <property type="protein sequence ID" value="MBC5754577.1"/>
    <property type="molecule type" value="Genomic_DNA"/>
</dbReference>
<feature type="transmembrane region" description="Helical" evidence="1">
    <location>
        <begin position="102"/>
        <end position="123"/>
    </location>
</feature>
<evidence type="ECO:0000313" key="3">
    <source>
        <dbReference type="EMBL" id="MBC5754577.1"/>
    </source>
</evidence>
<feature type="domain" description="EAL" evidence="2">
    <location>
        <begin position="378"/>
        <end position="632"/>
    </location>
</feature>
<keyword evidence="4" id="KW-1185">Reference proteome</keyword>
<dbReference type="PROSITE" id="PS50883">
    <property type="entry name" value="EAL"/>
    <property type="match status" value="1"/>
</dbReference>